<accession>A0AAU7YCW6</accession>
<dbReference type="PIRSF" id="PIRSF018266">
    <property type="entry name" value="FecR"/>
    <property type="match status" value="1"/>
</dbReference>
<feature type="transmembrane region" description="Helical" evidence="1">
    <location>
        <begin position="100"/>
        <end position="117"/>
    </location>
</feature>
<sequence length="334" mass="36470">MSMPHAETQARRDIALDWLLRLQQAPGDAALATEFQAWHDAEPDNAEAFRKAERLWRLTGQLQATTRQDWPAVPPAAEPEAQVIPLPTRSPQRRRHARRWLAGAIAACLVLGLGAGLRTPLEADYRTARGELKSIDLPDGSRLQLDGDSAIAVVFSSERRDVKLLRGQAFFEVAKDSARPFHVLADALDVQVTGTAFNVDLGSARSAVAVVHGSVRVADRDAGRELAAALTAGQTLAYGGDHQAQRGTLPVGQVAPWRNRQLIADNARFGDMVEQLKPYLPGTVLLRDAQLAEQRITGVYDLRNPEAALRAMAQPHGGRVESWSPYLLVISRGE</sequence>
<dbReference type="InterPro" id="IPR012373">
    <property type="entry name" value="Ferrdict_sens_TM"/>
</dbReference>
<evidence type="ECO:0000259" key="2">
    <source>
        <dbReference type="Pfam" id="PF04773"/>
    </source>
</evidence>
<feature type="domain" description="FecR N-terminal" evidence="3">
    <location>
        <begin position="15"/>
        <end position="55"/>
    </location>
</feature>
<dbReference type="GO" id="GO:0016989">
    <property type="term" value="F:sigma factor antagonist activity"/>
    <property type="evidence" value="ECO:0007669"/>
    <property type="project" value="TreeGrafter"/>
</dbReference>
<dbReference type="PANTHER" id="PTHR30273:SF2">
    <property type="entry name" value="PROTEIN FECR"/>
    <property type="match status" value="1"/>
</dbReference>
<evidence type="ECO:0000313" key="4">
    <source>
        <dbReference type="EMBL" id="XBY66919.1"/>
    </source>
</evidence>
<dbReference type="AlphaFoldDB" id="A0AAU7YCW6"/>
<dbReference type="InterPro" id="IPR006860">
    <property type="entry name" value="FecR"/>
</dbReference>
<organism evidence="4">
    <name type="scientific">Pseudomonas solani</name>
    <dbReference type="NCBI Taxonomy" id="2731552"/>
    <lineage>
        <taxon>Bacteria</taxon>
        <taxon>Pseudomonadati</taxon>
        <taxon>Pseudomonadota</taxon>
        <taxon>Gammaproteobacteria</taxon>
        <taxon>Pseudomonadales</taxon>
        <taxon>Pseudomonadaceae</taxon>
        <taxon>Pseudomonas</taxon>
    </lineage>
</organism>
<dbReference type="EMBL" id="CP158373">
    <property type="protein sequence ID" value="XBY66919.1"/>
    <property type="molecule type" value="Genomic_DNA"/>
</dbReference>
<dbReference type="RefSeq" id="WP_350448576.1">
    <property type="nucleotide sequence ID" value="NZ_CP158373.1"/>
</dbReference>
<proteinExistence type="predicted"/>
<dbReference type="Pfam" id="PF04773">
    <property type="entry name" value="FecR"/>
    <property type="match status" value="1"/>
</dbReference>
<protein>
    <submittedName>
        <fullName evidence="4">FecR family protein</fullName>
    </submittedName>
</protein>
<reference evidence="4" key="1">
    <citation type="submission" date="2023-08" db="EMBL/GenBank/DDBJ databases">
        <title>Increased levels of nutrients transform a symbiont into a lethal pathobiont.</title>
        <authorList>
            <person name="Lachnit T."/>
            <person name="Ulrich L."/>
            <person name="Willmer F.M."/>
            <person name="Hasenbein T."/>
            <person name="Steiner L.X."/>
            <person name="Wolters M."/>
            <person name="Herbst E.M."/>
            <person name="Deines P."/>
        </authorList>
    </citation>
    <scope>NUCLEOTIDE SEQUENCE</scope>
    <source>
        <strain evidence="4">T3</strain>
    </source>
</reference>
<keyword evidence="1" id="KW-0812">Transmembrane</keyword>
<keyword evidence="1" id="KW-1133">Transmembrane helix</keyword>
<keyword evidence="1" id="KW-0472">Membrane</keyword>
<evidence type="ECO:0000256" key="1">
    <source>
        <dbReference type="SAM" id="Phobius"/>
    </source>
</evidence>
<feature type="domain" description="FecR protein" evidence="2">
    <location>
        <begin position="124"/>
        <end position="216"/>
    </location>
</feature>
<dbReference type="PANTHER" id="PTHR30273">
    <property type="entry name" value="PERIPLASMIC SIGNAL SENSOR AND SIGMA FACTOR ACTIVATOR FECR-RELATED"/>
    <property type="match status" value="1"/>
</dbReference>
<dbReference type="InterPro" id="IPR032623">
    <property type="entry name" value="FecR_N"/>
</dbReference>
<name>A0AAU7YCW6_9PSED</name>
<gene>
    <name evidence="4" type="ORF">ABS648_14470</name>
</gene>
<dbReference type="Pfam" id="PF16220">
    <property type="entry name" value="DUF4880"/>
    <property type="match status" value="1"/>
</dbReference>
<dbReference type="Gene3D" id="2.60.120.1440">
    <property type="match status" value="1"/>
</dbReference>
<evidence type="ECO:0000259" key="3">
    <source>
        <dbReference type="Pfam" id="PF16220"/>
    </source>
</evidence>